<comment type="caution">
    <text evidence="1">The sequence shown here is derived from an EMBL/GenBank/DDBJ whole genome shotgun (WGS) entry which is preliminary data.</text>
</comment>
<dbReference type="InterPro" id="IPR029044">
    <property type="entry name" value="Nucleotide-diphossugar_trans"/>
</dbReference>
<sequence length="316" mass="37529">MPQEKAKKQSKLRKIAGRAKFYIFDHWPYYPMEMLSKKRRVNLRKDIPTLRQIDCAEDSECEIHVLCSLSHLDMGIWSTWSFKKFYPNYKLYIHSDGSLQEKHIKEWKRILPGSELISESDSDQQFNSLLSAKYPHISNFRKINPYSKKLIDFHLFGRAKKILMFDSDVLCFREPTEITKAIKCKERFIAWNKDTRNAYPCTIDEFAKYTNIRVLELFNSGLVVTKRFDNKHFEFIETILEKLNTKNINKTNNLEQALYAFCATRFENAEPLPDNYTVYLGKTKKTTPVRHYVGVKRIRPRFFLEGLKRTLSEHQE</sequence>
<evidence type="ECO:0008006" key="3">
    <source>
        <dbReference type="Google" id="ProtNLM"/>
    </source>
</evidence>
<organism evidence="1 2">
    <name type="scientific">Pelagicoccus enzymogenes</name>
    <dbReference type="NCBI Taxonomy" id="2773457"/>
    <lineage>
        <taxon>Bacteria</taxon>
        <taxon>Pseudomonadati</taxon>
        <taxon>Verrucomicrobiota</taxon>
        <taxon>Opitutia</taxon>
        <taxon>Puniceicoccales</taxon>
        <taxon>Pelagicoccaceae</taxon>
        <taxon>Pelagicoccus</taxon>
    </lineage>
</organism>
<evidence type="ECO:0000313" key="2">
    <source>
        <dbReference type="Proteomes" id="UP000622317"/>
    </source>
</evidence>
<dbReference type="AlphaFoldDB" id="A0A927FB26"/>
<dbReference type="Gene3D" id="3.90.550.10">
    <property type="entry name" value="Spore Coat Polysaccharide Biosynthesis Protein SpsA, Chain A"/>
    <property type="match status" value="1"/>
</dbReference>
<evidence type="ECO:0000313" key="1">
    <source>
        <dbReference type="EMBL" id="MBD5781076.1"/>
    </source>
</evidence>
<name>A0A927FB26_9BACT</name>
<gene>
    <name evidence="1" type="ORF">IEN85_16375</name>
</gene>
<dbReference type="SUPFAM" id="SSF53448">
    <property type="entry name" value="Nucleotide-diphospho-sugar transferases"/>
    <property type="match status" value="1"/>
</dbReference>
<dbReference type="EMBL" id="JACYFG010000039">
    <property type="protein sequence ID" value="MBD5781076.1"/>
    <property type="molecule type" value="Genomic_DNA"/>
</dbReference>
<dbReference type="RefSeq" id="WP_191618182.1">
    <property type="nucleotide sequence ID" value="NZ_JACYFG010000039.1"/>
</dbReference>
<reference evidence="1" key="1">
    <citation type="submission" date="2020-09" db="EMBL/GenBank/DDBJ databases">
        <title>Pelagicoccus enzymogenes sp. nov. with an EPS production, isolated from marine sediment.</title>
        <authorList>
            <person name="Feng X."/>
        </authorList>
    </citation>
    <scope>NUCLEOTIDE SEQUENCE</scope>
    <source>
        <strain evidence="1">NFK12</strain>
    </source>
</reference>
<proteinExistence type="predicted"/>
<dbReference type="Proteomes" id="UP000622317">
    <property type="component" value="Unassembled WGS sequence"/>
</dbReference>
<protein>
    <recommendedName>
        <fullName evidence="3">Glycosyl transferase</fullName>
    </recommendedName>
</protein>
<accession>A0A927FB26</accession>
<keyword evidence="2" id="KW-1185">Reference proteome</keyword>